<protein>
    <submittedName>
        <fullName evidence="2">Uncharacterized protein</fullName>
    </submittedName>
</protein>
<gene>
    <name evidence="2" type="ORF">TBRA_LOCUS2083</name>
</gene>
<evidence type="ECO:0000313" key="2">
    <source>
        <dbReference type="EMBL" id="CAB0030067.1"/>
    </source>
</evidence>
<proteinExistence type="predicted"/>
<evidence type="ECO:0000313" key="3">
    <source>
        <dbReference type="Proteomes" id="UP000479190"/>
    </source>
</evidence>
<keyword evidence="3" id="KW-1185">Reference proteome</keyword>
<sequence>MVHGRVVDLPVDEFRTAEHALRAAAALPVVSAGLRAQQEPRVVRALLHPRPHLLGQNFRRRVSRVARLGRRGLLPADRGDLLDTAAQHQLRPRLDRRLRLRGRRRLRARSHEERRLLPLPAHSVPGPDHPVRAIRPGDRKNLHALEPGQDEKNCPGPGSILLLAVRHAVLPALRLLQRAEISSGRGARARALGPLRFRLLLGPVLSQQVRGRVRTRVDGLSRRRRPSPGPAQVHRPHTPLLGHVETFRQRLVQIFTQVSSRGGFNSRFCI</sequence>
<evidence type="ECO:0000256" key="1">
    <source>
        <dbReference type="SAM" id="MobiDB-lite"/>
    </source>
</evidence>
<feature type="region of interest" description="Disordered" evidence="1">
    <location>
        <begin position="215"/>
        <end position="238"/>
    </location>
</feature>
<dbReference type="EMBL" id="CADCXV010000413">
    <property type="protein sequence ID" value="CAB0030067.1"/>
    <property type="molecule type" value="Genomic_DNA"/>
</dbReference>
<name>A0A6H5HZ25_9HYME</name>
<dbReference type="Proteomes" id="UP000479190">
    <property type="component" value="Unassembled WGS sequence"/>
</dbReference>
<organism evidence="2 3">
    <name type="scientific">Trichogramma brassicae</name>
    <dbReference type="NCBI Taxonomy" id="86971"/>
    <lineage>
        <taxon>Eukaryota</taxon>
        <taxon>Metazoa</taxon>
        <taxon>Ecdysozoa</taxon>
        <taxon>Arthropoda</taxon>
        <taxon>Hexapoda</taxon>
        <taxon>Insecta</taxon>
        <taxon>Pterygota</taxon>
        <taxon>Neoptera</taxon>
        <taxon>Endopterygota</taxon>
        <taxon>Hymenoptera</taxon>
        <taxon>Apocrita</taxon>
        <taxon>Proctotrupomorpha</taxon>
        <taxon>Chalcidoidea</taxon>
        <taxon>Trichogrammatidae</taxon>
        <taxon>Trichogramma</taxon>
    </lineage>
</organism>
<dbReference type="AlphaFoldDB" id="A0A6H5HZ25"/>
<accession>A0A6H5HZ25</accession>
<reference evidence="2 3" key="1">
    <citation type="submission" date="2020-02" db="EMBL/GenBank/DDBJ databases">
        <authorList>
            <person name="Ferguson B K."/>
        </authorList>
    </citation>
    <scope>NUCLEOTIDE SEQUENCE [LARGE SCALE GENOMIC DNA]</scope>
</reference>